<dbReference type="AlphaFoldDB" id="A0A1J0KVD6"/>
<dbReference type="InterPro" id="IPR003708">
    <property type="entry name" value="SecB"/>
</dbReference>
<dbReference type="PANTHER" id="PTHR36918:SF1">
    <property type="entry name" value="PROTEIN-EXPORT PROTEIN SECB"/>
    <property type="match status" value="1"/>
</dbReference>
<dbReference type="GO" id="GO:0051082">
    <property type="term" value="F:unfolded protein binding"/>
    <property type="evidence" value="ECO:0007669"/>
    <property type="project" value="InterPro"/>
</dbReference>
<keyword evidence="2 6" id="KW-0813">Transport</keyword>
<evidence type="ECO:0000256" key="6">
    <source>
        <dbReference type="HAMAP-Rule" id="MF_00821"/>
    </source>
</evidence>
<dbReference type="HAMAP" id="MF_00821">
    <property type="entry name" value="SecB"/>
    <property type="match status" value="1"/>
</dbReference>
<dbReference type="KEGG" id="frc:KX01_415"/>
<dbReference type="EMBL" id="CP009654">
    <property type="protein sequence ID" value="APC97634.1"/>
    <property type="molecule type" value="Genomic_DNA"/>
</dbReference>
<evidence type="ECO:0000256" key="2">
    <source>
        <dbReference type="ARBA" id="ARBA00022448"/>
    </source>
</evidence>
<dbReference type="NCBIfam" id="TIGR00809">
    <property type="entry name" value="secB"/>
    <property type="match status" value="1"/>
</dbReference>
<keyword evidence="6" id="KW-0143">Chaperone</keyword>
<dbReference type="Gene3D" id="3.10.420.10">
    <property type="entry name" value="SecB-like"/>
    <property type="match status" value="1"/>
</dbReference>
<dbReference type="OrthoDB" id="9795145at2"/>
<dbReference type="SUPFAM" id="SSF54611">
    <property type="entry name" value="SecB-like"/>
    <property type="match status" value="1"/>
</dbReference>
<dbReference type="InterPro" id="IPR035958">
    <property type="entry name" value="SecB-like_sf"/>
</dbReference>
<dbReference type="PANTHER" id="PTHR36918">
    <property type="match status" value="1"/>
</dbReference>
<keyword evidence="4 6" id="KW-0653">Protein transport</keyword>
<keyword evidence="3 6" id="KW-0963">Cytoplasm</keyword>
<organism evidence="7 8">
    <name type="scientific">Francisella frigiditurris</name>
    <dbReference type="NCBI Taxonomy" id="1542390"/>
    <lineage>
        <taxon>Bacteria</taxon>
        <taxon>Pseudomonadati</taxon>
        <taxon>Pseudomonadota</taxon>
        <taxon>Gammaproteobacteria</taxon>
        <taxon>Thiotrichales</taxon>
        <taxon>Francisellaceae</taxon>
        <taxon>Francisella</taxon>
    </lineage>
</organism>
<dbReference type="NCBIfam" id="NF004393">
    <property type="entry name" value="PRK05751.1-4"/>
    <property type="match status" value="1"/>
</dbReference>
<evidence type="ECO:0000256" key="5">
    <source>
        <dbReference type="ARBA" id="ARBA00023010"/>
    </source>
</evidence>
<evidence type="ECO:0000256" key="1">
    <source>
        <dbReference type="ARBA" id="ARBA00009990"/>
    </source>
</evidence>
<comment type="subcellular location">
    <subcellularLocation>
        <location evidence="6">Cytoplasm</location>
    </subcellularLocation>
</comment>
<dbReference type="NCBIfam" id="NF009590">
    <property type="entry name" value="PRK13031.1"/>
    <property type="match status" value="1"/>
</dbReference>
<dbReference type="Pfam" id="PF02556">
    <property type="entry name" value="SecB"/>
    <property type="match status" value="1"/>
</dbReference>
<dbReference type="GO" id="GO:0006457">
    <property type="term" value="P:protein folding"/>
    <property type="evidence" value="ECO:0007669"/>
    <property type="project" value="UniProtKB-UniRule"/>
</dbReference>
<evidence type="ECO:0000256" key="4">
    <source>
        <dbReference type="ARBA" id="ARBA00022927"/>
    </source>
</evidence>
<evidence type="ECO:0000256" key="3">
    <source>
        <dbReference type="ARBA" id="ARBA00022490"/>
    </source>
</evidence>
<dbReference type="RefSeq" id="WP_071663407.1">
    <property type="nucleotide sequence ID" value="NZ_CP009654.1"/>
</dbReference>
<dbReference type="GO" id="GO:0015031">
    <property type="term" value="P:protein transport"/>
    <property type="evidence" value="ECO:0007669"/>
    <property type="project" value="UniProtKB-UniRule"/>
</dbReference>
<proteinExistence type="inferred from homology"/>
<comment type="similarity">
    <text evidence="1 6">Belongs to the SecB family.</text>
</comment>
<evidence type="ECO:0000313" key="7">
    <source>
        <dbReference type="EMBL" id="APC97634.1"/>
    </source>
</evidence>
<comment type="subunit">
    <text evidence="6">Homotetramer, a dimer of dimers. One homotetramer interacts with 1 SecA dimer.</text>
</comment>
<dbReference type="STRING" id="1542390.KX01_415"/>
<dbReference type="GO" id="GO:0005737">
    <property type="term" value="C:cytoplasm"/>
    <property type="evidence" value="ECO:0007669"/>
    <property type="project" value="UniProtKB-SubCell"/>
</dbReference>
<evidence type="ECO:0000313" key="8">
    <source>
        <dbReference type="Proteomes" id="UP000182521"/>
    </source>
</evidence>
<comment type="function">
    <text evidence="6">One of the proteins required for the normal export of preproteins out of the cell cytoplasm. It is a molecular chaperone that binds to a subset of precursor proteins, maintaining them in a translocation-competent state. It also specifically binds to its receptor SecA.</text>
</comment>
<dbReference type="Proteomes" id="UP000182521">
    <property type="component" value="Chromosome"/>
</dbReference>
<keyword evidence="5 6" id="KW-0811">Translocation</keyword>
<dbReference type="PRINTS" id="PR01594">
    <property type="entry name" value="SECBCHAPRONE"/>
</dbReference>
<gene>
    <name evidence="6 7" type="primary">secB</name>
    <name evidence="7" type="ORF">KX01_415</name>
</gene>
<keyword evidence="8" id="KW-1185">Reference proteome</keyword>
<protein>
    <recommendedName>
        <fullName evidence="6">Protein-export protein SecB</fullName>
    </recommendedName>
</protein>
<dbReference type="GO" id="GO:0051262">
    <property type="term" value="P:protein tetramerization"/>
    <property type="evidence" value="ECO:0007669"/>
    <property type="project" value="InterPro"/>
</dbReference>
<name>A0A1J0KVD6_9GAMM</name>
<accession>A0A1J0KVD6</accession>
<sequence length="150" mass="16993">MSNENNLPQFQIQKVYVKDASFSVPNADKIWMSEWKPQLKTDLNVSASKLPEDNTYETVITLDIKVESNGIEAFNCEVKQAGIFTVQNMTDEQIEHAKNAFCPNILYHYAREAISDLVISGGFPQLCLSPVNFDAMYQDSLKKTADNKQH</sequence>
<reference evidence="8" key="1">
    <citation type="submission" date="2014-10" db="EMBL/GenBank/DDBJ databases">
        <authorList>
            <person name="Kuske C.R."/>
            <person name="Challacombe J.F."/>
            <person name="Daligault H.E."/>
            <person name="Davenport K.W."/>
            <person name="Johnson S.L."/>
            <person name="Siddaramappa S."/>
            <person name="Petersen J.M."/>
        </authorList>
    </citation>
    <scope>NUCLEOTIDE SEQUENCE [LARGE SCALE GENOMIC DNA]</scope>
    <source>
        <strain evidence="8">CA97-1460</strain>
    </source>
</reference>